<dbReference type="AlphaFoldDB" id="E1IGL8"/>
<dbReference type="SUPFAM" id="SSF48576">
    <property type="entry name" value="Terpenoid synthases"/>
    <property type="match status" value="1"/>
</dbReference>
<dbReference type="InterPro" id="IPR033749">
    <property type="entry name" value="Polyprenyl_synt_CS"/>
</dbReference>
<dbReference type="OrthoDB" id="9805316at2"/>
<evidence type="ECO:0000256" key="1">
    <source>
        <dbReference type="ARBA" id="ARBA00022723"/>
    </source>
</evidence>
<dbReference type="STRING" id="765420.OSCT_2469"/>
<dbReference type="GO" id="GO:0008299">
    <property type="term" value="P:isoprenoid biosynthetic process"/>
    <property type="evidence" value="ECO:0007669"/>
    <property type="project" value="InterPro"/>
</dbReference>
<dbReference type="Proteomes" id="UP000054010">
    <property type="component" value="Unassembled WGS sequence"/>
</dbReference>
<reference evidence="4 5" key="1">
    <citation type="journal article" date="2011" name="J. Bacteriol.">
        <title>Draft genome sequence of the anoxygenic filamentous phototrophic bacterium Oscillochloris trichoides subsp. DG-6.</title>
        <authorList>
            <person name="Kuznetsov B.B."/>
            <person name="Ivanovsky R.N."/>
            <person name="Keppen O.I."/>
            <person name="Sukhacheva M.V."/>
            <person name="Bumazhkin B.K."/>
            <person name="Patutina E.O."/>
            <person name="Beletsky A.V."/>
            <person name="Mardanov A.V."/>
            <person name="Baslerov R.V."/>
            <person name="Panteleeva A.N."/>
            <person name="Kolganova T.V."/>
            <person name="Ravin N.V."/>
            <person name="Skryabin K.G."/>
        </authorList>
    </citation>
    <scope>NUCLEOTIDE SEQUENCE [LARGE SCALE GENOMIC DNA]</scope>
    <source>
        <strain evidence="4 5">DG-6</strain>
    </source>
</reference>
<evidence type="ECO:0000256" key="3">
    <source>
        <dbReference type="RuleBase" id="RU004466"/>
    </source>
</evidence>
<dbReference type="EMBL" id="ADVR01000108">
    <property type="protein sequence ID" value="EFO79687.1"/>
    <property type="molecule type" value="Genomic_DNA"/>
</dbReference>
<keyword evidence="2" id="KW-0460">Magnesium</keyword>
<evidence type="ECO:0000313" key="5">
    <source>
        <dbReference type="Proteomes" id="UP000054010"/>
    </source>
</evidence>
<sequence>MTQSEKQPDMRLRIQAAMRAAFPQAEDRVARFYAMQEYHLGWRDEQLVASESDPGKLIRPQLVLLACQAAGGDPALAMPLAAGIQLLHDFTLIHDDIEDDSDMRRGRPTLWHLWGLAQGINAGDGMFVIAHLAIHQLSDLGVPAERVLPILRRFDEVILHVCEGQFLDISFEGNLGISTEDYLAMIGRKTAILIDGSAALGAMVAGADAATVAALSTFGRSLGLAFQIEDDILGIWGAPELTGKPRAADLYRRKVSLPIVHALRHAADAATLAEIYQQPDPDDAAVERVLAILDQAGSRAYCAELAAEHHHAALAALESLGRSEVAAVQAARDQIRAIAESLLGRQA</sequence>
<dbReference type="eggNOG" id="COG0142">
    <property type="taxonomic scope" value="Bacteria"/>
</dbReference>
<dbReference type="HOGENOM" id="CLU_014015_2_1_0"/>
<keyword evidence="5" id="KW-1185">Reference proteome</keyword>
<evidence type="ECO:0000313" key="4">
    <source>
        <dbReference type="EMBL" id="EFO79687.1"/>
    </source>
</evidence>
<proteinExistence type="inferred from homology"/>
<dbReference type="SFLD" id="SFLDS00005">
    <property type="entry name" value="Isoprenoid_Synthase_Type_I"/>
    <property type="match status" value="1"/>
</dbReference>
<dbReference type="PANTHER" id="PTHR12001">
    <property type="entry name" value="GERANYLGERANYL PYROPHOSPHATE SYNTHASE"/>
    <property type="match status" value="1"/>
</dbReference>
<comment type="caution">
    <text evidence="4">The sequence shown here is derived from an EMBL/GenBank/DDBJ whole genome shotgun (WGS) entry which is preliminary data.</text>
</comment>
<dbReference type="Gene3D" id="1.10.600.10">
    <property type="entry name" value="Farnesyl Diphosphate Synthase"/>
    <property type="match status" value="1"/>
</dbReference>
<protein>
    <submittedName>
        <fullName evidence="4">Polyprenyl synthetase</fullName>
    </submittedName>
</protein>
<dbReference type="GO" id="GO:0046872">
    <property type="term" value="F:metal ion binding"/>
    <property type="evidence" value="ECO:0007669"/>
    <property type="project" value="UniProtKB-KW"/>
</dbReference>
<keyword evidence="3" id="KW-0808">Transferase</keyword>
<dbReference type="PROSITE" id="PS00723">
    <property type="entry name" value="POLYPRENYL_SYNTHASE_1"/>
    <property type="match status" value="1"/>
</dbReference>
<dbReference type="Pfam" id="PF00348">
    <property type="entry name" value="polyprenyl_synt"/>
    <property type="match status" value="1"/>
</dbReference>
<dbReference type="PROSITE" id="PS00444">
    <property type="entry name" value="POLYPRENYL_SYNTHASE_2"/>
    <property type="match status" value="1"/>
</dbReference>
<keyword evidence="1" id="KW-0479">Metal-binding</keyword>
<name>E1IGL8_9CHLR</name>
<gene>
    <name evidence="4" type="ORF">OSCT_2469</name>
</gene>
<dbReference type="PANTHER" id="PTHR12001:SF86">
    <property type="entry name" value="GERANYLGERANYL DIPHOSPHATE SYNTHASE"/>
    <property type="match status" value="1"/>
</dbReference>
<dbReference type="CDD" id="cd00685">
    <property type="entry name" value="Trans_IPPS_HT"/>
    <property type="match status" value="1"/>
</dbReference>
<dbReference type="InterPro" id="IPR000092">
    <property type="entry name" value="Polyprenyl_synt"/>
</dbReference>
<evidence type="ECO:0000256" key="2">
    <source>
        <dbReference type="ARBA" id="ARBA00022842"/>
    </source>
</evidence>
<accession>E1IGL8</accession>
<comment type="similarity">
    <text evidence="3">Belongs to the FPP/GGPP synthase family.</text>
</comment>
<dbReference type="GO" id="GO:0004659">
    <property type="term" value="F:prenyltransferase activity"/>
    <property type="evidence" value="ECO:0007669"/>
    <property type="project" value="InterPro"/>
</dbReference>
<dbReference type="SFLD" id="SFLDG01017">
    <property type="entry name" value="Polyprenyl_Transferase_Like"/>
    <property type="match status" value="1"/>
</dbReference>
<dbReference type="InterPro" id="IPR008949">
    <property type="entry name" value="Isoprenoid_synthase_dom_sf"/>
</dbReference>
<organism evidence="4 5">
    <name type="scientific">Oscillochloris trichoides DG-6</name>
    <dbReference type="NCBI Taxonomy" id="765420"/>
    <lineage>
        <taxon>Bacteria</taxon>
        <taxon>Bacillati</taxon>
        <taxon>Chloroflexota</taxon>
        <taxon>Chloroflexia</taxon>
        <taxon>Chloroflexales</taxon>
        <taxon>Chloroflexineae</taxon>
        <taxon>Oscillochloridaceae</taxon>
        <taxon>Oscillochloris</taxon>
    </lineage>
</organism>